<evidence type="ECO:0000256" key="1">
    <source>
        <dbReference type="ARBA" id="ARBA00023125"/>
    </source>
</evidence>
<dbReference type="Proteomes" id="UP000389128">
    <property type="component" value="Unassembled WGS sequence"/>
</dbReference>
<dbReference type="PROSITE" id="PS50043">
    <property type="entry name" value="HTH_LUXR_2"/>
    <property type="match status" value="1"/>
</dbReference>
<dbReference type="Gene3D" id="3.40.50.2300">
    <property type="match status" value="1"/>
</dbReference>
<gene>
    <name evidence="3" type="ORF">ETQ85_24205</name>
</gene>
<dbReference type="GO" id="GO:0003677">
    <property type="term" value="F:DNA binding"/>
    <property type="evidence" value="ECO:0007669"/>
    <property type="project" value="UniProtKB-KW"/>
</dbReference>
<organism evidence="3 4">
    <name type="scientific">Zoogloea oleivorans</name>
    <dbReference type="NCBI Taxonomy" id="1552750"/>
    <lineage>
        <taxon>Bacteria</taxon>
        <taxon>Pseudomonadati</taxon>
        <taxon>Pseudomonadota</taxon>
        <taxon>Betaproteobacteria</taxon>
        <taxon>Rhodocyclales</taxon>
        <taxon>Zoogloeaceae</taxon>
        <taxon>Zoogloea</taxon>
    </lineage>
</organism>
<dbReference type="Pfam" id="PF00196">
    <property type="entry name" value="GerE"/>
    <property type="match status" value="1"/>
</dbReference>
<proteinExistence type="predicted"/>
<dbReference type="RefSeq" id="WP_148581577.1">
    <property type="nucleotide sequence ID" value="NZ_JAVEUW010000115.1"/>
</dbReference>
<dbReference type="SUPFAM" id="SSF46894">
    <property type="entry name" value="C-terminal effector domain of the bipartite response regulators"/>
    <property type="match status" value="1"/>
</dbReference>
<dbReference type="PROSITE" id="PS00622">
    <property type="entry name" value="HTH_LUXR_1"/>
    <property type="match status" value="1"/>
</dbReference>
<dbReference type="InterPro" id="IPR036388">
    <property type="entry name" value="WH-like_DNA-bd_sf"/>
</dbReference>
<feature type="domain" description="HTH luxR-type" evidence="2">
    <location>
        <begin position="144"/>
        <end position="209"/>
    </location>
</feature>
<sequence length="209" mass="22900">MRIPEPILILTDDDLLAERWKALAPAVIRAREVEALDTWHKAGHRLVVTDLSRPRIGSKTLWTEAAWLRNAGGLAILAASSRPDDDEGLAALKAGACGYCHSHAPIDTLRQALEVIESGELWVGRALLSRLLRLVDTRLPRAGLADWATPLTEREREVAHHAAIGESNPGIADALGITERTVKAHLKAVFEKLQVADRLQLALRVHGVR</sequence>
<dbReference type="InterPro" id="IPR000792">
    <property type="entry name" value="Tscrpt_reg_LuxR_C"/>
</dbReference>
<dbReference type="AlphaFoldDB" id="A0A6C2CC48"/>
<dbReference type="PANTHER" id="PTHR43214:SF43">
    <property type="entry name" value="TWO-COMPONENT RESPONSE REGULATOR"/>
    <property type="match status" value="1"/>
</dbReference>
<dbReference type="GO" id="GO:0006355">
    <property type="term" value="P:regulation of DNA-templated transcription"/>
    <property type="evidence" value="ECO:0007669"/>
    <property type="project" value="InterPro"/>
</dbReference>
<evidence type="ECO:0000259" key="2">
    <source>
        <dbReference type="PROSITE" id="PS50043"/>
    </source>
</evidence>
<dbReference type="OrthoDB" id="9794397at2"/>
<name>A0A6C2CC48_9RHOO</name>
<keyword evidence="4" id="KW-1185">Reference proteome</keyword>
<comment type="caution">
    <text evidence="3">The sequence shown here is derived from an EMBL/GenBank/DDBJ whole genome shotgun (WGS) entry which is preliminary data.</text>
</comment>
<keyword evidence="1" id="KW-0238">DNA-binding</keyword>
<dbReference type="PRINTS" id="PR00038">
    <property type="entry name" value="HTHLUXR"/>
</dbReference>
<dbReference type="InterPro" id="IPR016032">
    <property type="entry name" value="Sig_transdc_resp-reg_C-effctor"/>
</dbReference>
<accession>A0A6C2CC48</accession>
<dbReference type="Gene3D" id="1.10.10.10">
    <property type="entry name" value="Winged helix-like DNA-binding domain superfamily/Winged helix DNA-binding domain"/>
    <property type="match status" value="1"/>
</dbReference>
<dbReference type="CDD" id="cd06170">
    <property type="entry name" value="LuxR_C_like"/>
    <property type="match status" value="1"/>
</dbReference>
<dbReference type="PANTHER" id="PTHR43214">
    <property type="entry name" value="TWO-COMPONENT RESPONSE REGULATOR"/>
    <property type="match status" value="1"/>
</dbReference>
<dbReference type="InterPro" id="IPR011006">
    <property type="entry name" value="CheY-like_superfamily"/>
</dbReference>
<evidence type="ECO:0000313" key="4">
    <source>
        <dbReference type="Proteomes" id="UP000389128"/>
    </source>
</evidence>
<evidence type="ECO:0000313" key="3">
    <source>
        <dbReference type="EMBL" id="TYC51578.1"/>
    </source>
</evidence>
<dbReference type="SMART" id="SM00421">
    <property type="entry name" value="HTH_LUXR"/>
    <property type="match status" value="1"/>
</dbReference>
<dbReference type="SUPFAM" id="SSF52172">
    <property type="entry name" value="CheY-like"/>
    <property type="match status" value="1"/>
</dbReference>
<dbReference type="InterPro" id="IPR039420">
    <property type="entry name" value="WalR-like"/>
</dbReference>
<dbReference type="EMBL" id="SDKK01000040">
    <property type="protein sequence ID" value="TYC51578.1"/>
    <property type="molecule type" value="Genomic_DNA"/>
</dbReference>
<reference evidence="3 4" key="1">
    <citation type="submission" date="2019-01" db="EMBL/GenBank/DDBJ databases">
        <title>Zoogloea oleivorans genome sequencing and assembly.</title>
        <authorList>
            <person name="Tancsics A."/>
            <person name="Farkas M."/>
            <person name="Kriszt B."/>
            <person name="Maroti G."/>
            <person name="Horvath B."/>
        </authorList>
    </citation>
    <scope>NUCLEOTIDE SEQUENCE [LARGE SCALE GENOMIC DNA]</scope>
    <source>
        <strain evidence="3 4">Buc</strain>
    </source>
</reference>
<protein>
    <submittedName>
        <fullName evidence="3">Response regulator transcription factor</fullName>
    </submittedName>
</protein>